<dbReference type="EMBL" id="JABXWR010000001">
    <property type="protein sequence ID" value="NVO66928.1"/>
    <property type="molecule type" value="Genomic_DNA"/>
</dbReference>
<comment type="caution">
    <text evidence="1">The sequence shown here is derived from an EMBL/GenBank/DDBJ whole genome shotgun (WGS) entry which is preliminary data.</text>
</comment>
<name>A0A7K4HPZ2_9EURY</name>
<sequence length="499" mass="57151">MKLDTDGDPPLFEEVFPHRIELRDETLHASFSHVTILEQTFIDKLVQILSKHFANGLRINSPIELARFRSFAAEDWGEEILLPDEELKSYIAGCGTTFDGKVYAVSAQTKERIRELVEEYFADGARAIFFAEFYAKNENWLFGASVVSEDILISILRMLFPKLSFTETYFGYTDASAFAVLESEILRVWGDDALLTYKQLAERLQYIPLDRIKYALGQNGNFIWSSVEIFSHVSRIDITDEEREAIREAAARKCNACGYVSITDLPFGEIEERNYELSITAVHNAVYRICLSDKFDKKGKIVTRKGDVFDALSIMREYCQTIDKCSLDDLLNFEKKLTGEVRRRIPMEAGNTILVRIDKDTYVSDRHVHFNADMIDEAIELFVKGDYLPLKSFTTFGAFPDCGQEWNLFLLESYCRRFSQRFRFDTPTANSRNAGAVIRKSCRMNYTEIMTDAVANADIPLKSTVVGKFLYENGYTGRSTTAKVGEIIDKAKVIRERRN</sequence>
<organism evidence="1 2">
    <name type="scientific">Methanofollis tationis</name>
    <dbReference type="NCBI Taxonomy" id="81417"/>
    <lineage>
        <taxon>Archaea</taxon>
        <taxon>Methanobacteriati</taxon>
        <taxon>Methanobacteriota</taxon>
        <taxon>Stenosarchaea group</taxon>
        <taxon>Methanomicrobia</taxon>
        <taxon>Methanomicrobiales</taxon>
        <taxon>Methanomicrobiaceae</taxon>
        <taxon>Methanofollis</taxon>
    </lineage>
</organism>
<dbReference type="RefSeq" id="WP_176788575.1">
    <property type="nucleotide sequence ID" value="NZ_JABXWR010000001.1"/>
</dbReference>
<protein>
    <submittedName>
        <fullName evidence="1">Uncharacterized protein</fullName>
    </submittedName>
</protein>
<gene>
    <name evidence="1" type="ORF">HWN36_06315</name>
</gene>
<keyword evidence="2" id="KW-1185">Reference proteome</keyword>
<accession>A0A7K4HPZ2</accession>
<evidence type="ECO:0000313" key="1">
    <source>
        <dbReference type="EMBL" id="NVO66928.1"/>
    </source>
</evidence>
<proteinExistence type="predicted"/>
<reference evidence="1 2" key="1">
    <citation type="submission" date="2020-06" db="EMBL/GenBank/DDBJ databases">
        <title>Methanofollis fontis sp. nov., a methanogen isolated from marine sediments near a cold seep at Four-Way Closure Ridge offshore southwestern Taiwan.</title>
        <authorList>
            <person name="Chen S.-C."/>
            <person name="Teng N.-H."/>
            <person name="Lin Y.-S."/>
            <person name="Lai M.-C."/>
            <person name="Chen H.-H."/>
            <person name="Wang C.-C."/>
        </authorList>
    </citation>
    <scope>NUCLEOTIDE SEQUENCE [LARGE SCALE GENOMIC DNA]</scope>
    <source>
        <strain evidence="1 2">DSM 2702</strain>
    </source>
</reference>
<dbReference type="Proteomes" id="UP000570823">
    <property type="component" value="Unassembled WGS sequence"/>
</dbReference>
<dbReference type="AlphaFoldDB" id="A0A7K4HPZ2"/>
<evidence type="ECO:0000313" key="2">
    <source>
        <dbReference type="Proteomes" id="UP000570823"/>
    </source>
</evidence>